<keyword evidence="5 8" id="KW-0472">Membrane</keyword>
<keyword evidence="7 8" id="KW-0807">Transducer</keyword>
<feature type="transmembrane region" description="Helical" evidence="8">
    <location>
        <begin position="63"/>
        <end position="85"/>
    </location>
</feature>
<dbReference type="GO" id="GO:0005886">
    <property type="term" value="C:plasma membrane"/>
    <property type="evidence" value="ECO:0007669"/>
    <property type="project" value="UniProtKB-SubCell"/>
</dbReference>
<feature type="transmembrane region" description="Helical" evidence="8">
    <location>
        <begin position="353"/>
        <end position="373"/>
    </location>
</feature>
<reference evidence="10" key="1">
    <citation type="submission" date="2025-08" db="UniProtKB">
        <authorList>
            <consortium name="RefSeq"/>
        </authorList>
    </citation>
    <scope>IDENTIFICATION</scope>
</reference>
<feature type="transmembrane region" description="Helical" evidence="8">
    <location>
        <begin position="161"/>
        <end position="179"/>
    </location>
</feature>
<feature type="transmembrane region" description="Helical" evidence="8">
    <location>
        <begin position="282"/>
        <end position="301"/>
    </location>
</feature>
<dbReference type="GO" id="GO:0043025">
    <property type="term" value="C:neuronal cell body"/>
    <property type="evidence" value="ECO:0007669"/>
    <property type="project" value="TreeGrafter"/>
</dbReference>
<comment type="subcellular location">
    <subcellularLocation>
        <location evidence="1 8">Cell membrane</location>
        <topology evidence="1 8">Multi-pass membrane protein</topology>
    </subcellularLocation>
</comment>
<keyword evidence="6 8" id="KW-0675">Receptor</keyword>
<dbReference type="Pfam" id="PF08395">
    <property type="entry name" value="7tm_7"/>
    <property type="match status" value="1"/>
</dbReference>
<protein>
    <recommendedName>
        <fullName evidence="8">Gustatory receptor</fullName>
    </recommendedName>
</protein>
<keyword evidence="3 8" id="KW-0812">Transmembrane</keyword>
<dbReference type="GO" id="GO:0007635">
    <property type="term" value="P:chemosensory behavior"/>
    <property type="evidence" value="ECO:0007669"/>
    <property type="project" value="TreeGrafter"/>
</dbReference>
<dbReference type="AlphaFoldDB" id="A0A6P3XFK7"/>
<evidence type="ECO:0000256" key="5">
    <source>
        <dbReference type="ARBA" id="ARBA00023136"/>
    </source>
</evidence>
<evidence type="ECO:0000313" key="10">
    <source>
        <dbReference type="RefSeq" id="XP_014477032.1"/>
    </source>
</evidence>
<feature type="transmembrane region" description="Helical" evidence="8">
    <location>
        <begin position="131"/>
        <end position="149"/>
    </location>
</feature>
<feature type="transmembrane region" description="Helical" evidence="8">
    <location>
        <begin position="34"/>
        <end position="51"/>
    </location>
</feature>
<evidence type="ECO:0000256" key="4">
    <source>
        <dbReference type="ARBA" id="ARBA00022989"/>
    </source>
</evidence>
<comment type="function">
    <text evidence="8">Gustatory receptor which mediates acceptance or avoidance behavior, depending on its substrates.</text>
</comment>
<evidence type="ECO:0000256" key="8">
    <source>
        <dbReference type="RuleBase" id="RU363108"/>
    </source>
</evidence>
<dbReference type="InterPro" id="IPR013604">
    <property type="entry name" value="7TM_chemorcpt"/>
</dbReference>
<dbReference type="Proteomes" id="UP000515204">
    <property type="component" value="Unplaced"/>
</dbReference>
<sequence>MDSKRKHLLPSTGQTLEKISRFCGINLSSYLGRLYNIVLVAFFCFLTHLTWSDVCMQKCSQHIIKRILVTSFYVLYTLLTLTLRITSLFRPKQFTFPYQEMLIVDSILESYGAQFSNKDIFIAKNLQDGVIISYWFLIVILFSQAAIVHKSIYIMWYTFRAIYLCVSMLLTFGLFSHYVNDIYLRFRELNKIAMRHSEEKLTVSYIEFTTAGVYDKHDGLVNSKIRSIQHIHHTLFVLAKKVNGNFNLPILLGSAILLNGIILYLYDIYNHIKLRDIGAEEVVFQIIFLFWTSLVSIYISYTCQRSRNESRRMTKILHDVFLKHKSLRSEVVYFSLQLVHEDLVFTGCGLFEYNMSLVCSIAGAILTYVVMFVQLDTIAKFLIVSNASSYVENNSTEYVTTSAA</sequence>
<dbReference type="GeneID" id="106745697"/>
<accession>A0A6P3XFK7</accession>
<gene>
    <name evidence="10" type="primary">LOC106745697</name>
</gene>
<dbReference type="GO" id="GO:0050909">
    <property type="term" value="P:sensory perception of taste"/>
    <property type="evidence" value="ECO:0007669"/>
    <property type="project" value="InterPro"/>
</dbReference>
<dbReference type="GO" id="GO:0007165">
    <property type="term" value="P:signal transduction"/>
    <property type="evidence" value="ECO:0007669"/>
    <property type="project" value="UniProtKB-KW"/>
</dbReference>
<dbReference type="GO" id="GO:0030424">
    <property type="term" value="C:axon"/>
    <property type="evidence" value="ECO:0007669"/>
    <property type="project" value="TreeGrafter"/>
</dbReference>
<proteinExistence type="inferred from homology"/>
<dbReference type="GO" id="GO:0008049">
    <property type="term" value="P:male courtship behavior"/>
    <property type="evidence" value="ECO:0007669"/>
    <property type="project" value="TreeGrafter"/>
</dbReference>
<evidence type="ECO:0000313" key="9">
    <source>
        <dbReference type="Proteomes" id="UP000515204"/>
    </source>
</evidence>
<dbReference type="PANTHER" id="PTHR21143">
    <property type="entry name" value="INVERTEBRATE GUSTATORY RECEPTOR"/>
    <property type="match status" value="1"/>
</dbReference>
<evidence type="ECO:0000256" key="3">
    <source>
        <dbReference type="ARBA" id="ARBA00022692"/>
    </source>
</evidence>
<keyword evidence="4 8" id="KW-1133">Transmembrane helix</keyword>
<evidence type="ECO:0000256" key="7">
    <source>
        <dbReference type="ARBA" id="ARBA00023224"/>
    </source>
</evidence>
<dbReference type="PANTHER" id="PTHR21143:SF133">
    <property type="entry name" value="GUSTATORY AND PHEROMONE RECEPTOR 32A-RELATED"/>
    <property type="match status" value="1"/>
</dbReference>
<feature type="transmembrane region" description="Helical" evidence="8">
    <location>
        <begin position="246"/>
        <end position="266"/>
    </location>
</feature>
<name>A0A6P3XFK7_DINQU</name>
<dbReference type="GO" id="GO:0030425">
    <property type="term" value="C:dendrite"/>
    <property type="evidence" value="ECO:0007669"/>
    <property type="project" value="TreeGrafter"/>
</dbReference>
<dbReference type="RefSeq" id="XP_014477032.1">
    <property type="nucleotide sequence ID" value="XM_014621546.1"/>
</dbReference>
<dbReference type="OrthoDB" id="6366728at2759"/>
<comment type="similarity">
    <text evidence="8">Belongs to the insect chemoreceptor superfamily. Gustatory receptor (GR) family.</text>
</comment>
<keyword evidence="2 8" id="KW-1003">Cell membrane</keyword>
<keyword evidence="9" id="KW-1185">Reference proteome</keyword>
<evidence type="ECO:0000256" key="2">
    <source>
        <dbReference type="ARBA" id="ARBA00022475"/>
    </source>
</evidence>
<evidence type="ECO:0000256" key="1">
    <source>
        <dbReference type="ARBA" id="ARBA00004651"/>
    </source>
</evidence>
<evidence type="ECO:0000256" key="6">
    <source>
        <dbReference type="ARBA" id="ARBA00023170"/>
    </source>
</evidence>
<dbReference type="KEGG" id="dqu:106745697"/>
<organism evidence="9 10">
    <name type="scientific">Dinoponera quadriceps</name>
    <name type="common">South American ant</name>
    <dbReference type="NCBI Taxonomy" id="609295"/>
    <lineage>
        <taxon>Eukaryota</taxon>
        <taxon>Metazoa</taxon>
        <taxon>Ecdysozoa</taxon>
        <taxon>Arthropoda</taxon>
        <taxon>Hexapoda</taxon>
        <taxon>Insecta</taxon>
        <taxon>Pterygota</taxon>
        <taxon>Neoptera</taxon>
        <taxon>Endopterygota</taxon>
        <taxon>Hymenoptera</taxon>
        <taxon>Apocrita</taxon>
        <taxon>Aculeata</taxon>
        <taxon>Formicoidea</taxon>
        <taxon>Formicidae</taxon>
        <taxon>Ponerinae</taxon>
        <taxon>Ponerini</taxon>
        <taxon>Dinoponera</taxon>
    </lineage>
</organism>